<sequence length="129" mass="14469">MSSCASNKKLKELERAALDANADKAKVFSARLVAMDIRVRMKCQIPLCPHFGQTLTCPPNVPSFEEFTKVVESYDHALLVQMKSPISGEMDKLDKEEVLKYMAKPGKSPSKKDRLDEEHQDLNSMKLAA</sequence>
<evidence type="ECO:0000313" key="2">
    <source>
        <dbReference type="EMBL" id="KKM00650.1"/>
    </source>
</evidence>
<feature type="region of interest" description="Disordered" evidence="1">
    <location>
        <begin position="103"/>
        <end position="129"/>
    </location>
</feature>
<dbReference type="InterPro" id="IPR019271">
    <property type="entry name" value="DUF2284_metal-binding"/>
</dbReference>
<dbReference type="Pfam" id="PF10050">
    <property type="entry name" value="DUF2284"/>
    <property type="match status" value="1"/>
</dbReference>
<evidence type="ECO:0000256" key="1">
    <source>
        <dbReference type="SAM" id="MobiDB-lite"/>
    </source>
</evidence>
<protein>
    <recommendedName>
        <fullName evidence="3">Metal-binding protein</fullName>
    </recommendedName>
</protein>
<feature type="non-terminal residue" evidence="2">
    <location>
        <position position="129"/>
    </location>
</feature>
<accession>A0A0F9GP15</accession>
<feature type="compositionally biased region" description="Basic and acidic residues" evidence="1">
    <location>
        <begin position="110"/>
        <end position="121"/>
    </location>
</feature>
<evidence type="ECO:0008006" key="3">
    <source>
        <dbReference type="Google" id="ProtNLM"/>
    </source>
</evidence>
<organism evidence="2">
    <name type="scientific">marine sediment metagenome</name>
    <dbReference type="NCBI Taxonomy" id="412755"/>
    <lineage>
        <taxon>unclassified sequences</taxon>
        <taxon>metagenomes</taxon>
        <taxon>ecological metagenomes</taxon>
    </lineage>
</organism>
<dbReference type="AlphaFoldDB" id="A0A0F9GP15"/>
<comment type="caution">
    <text evidence="2">The sequence shown here is derived from an EMBL/GenBank/DDBJ whole genome shotgun (WGS) entry which is preliminary data.</text>
</comment>
<proteinExistence type="predicted"/>
<dbReference type="EMBL" id="LAZR01017384">
    <property type="protein sequence ID" value="KKM00650.1"/>
    <property type="molecule type" value="Genomic_DNA"/>
</dbReference>
<gene>
    <name evidence="2" type="ORF">LCGC14_1802290</name>
</gene>
<name>A0A0F9GP15_9ZZZZ</name>
<reference evidence="2" key="1">
    <citation type="journal article" date="2015" name="Nature">
        <title>Complex archaea that bridge the gap between prokaryotes and eukaryotes.</title>
        <authorList>
            <person name="Spang A."/>
            <person name="Saw J.H."/>
            <person name="Jorgensen S.L."/>
            <person name="Zaremba-Niedzwiedzka K."/>
            <person name="Martijn J."/>
            <person name="Lind A.E."/>
            <person name="van Eijk R."/>
            <person name="Schleper C."/>
            <person name="Guy L."/>
            <person name="Ettema T.J."/>
        </authorList>
    </citation>
    <scope>NUCLEOTIDE SEQUENCE</scope>
</reference>